<protein>
    <submittedName>
        <fullName evidence="1">Uncharacterized protein</fullName>
    </submittedName>
</protein>
<evidence type="ECO:0000313" key="1">
    <source>
        <dbReference type="EMBL" id="JAT90846.1"/>
    </source>
</evidence>
<reference evidence="1" key="1">
    <citation type="submission" date="2015-09" db="EMBL/GenBank/DDBJ databases">
        <title>De novo assembly of Pectinophora gossypiella (Pink Bollworm) gut transcriptome.</title>
        <authorList>
            <person name="Tassone E.E."/>
        </authorList>
    </citation>
    <scope>NUCLEOTIDE SEQUENCE</scope>
</reference>
<organism evidence="1">
    <name type="scientific">Pectinophora gossypiella</name>
    <name type="common">Cotton pink bollworm</name>
    <name type="synonym">Depressaria gossypiella</name>
    <dbReference type="NCBI Taxonomy" id="13191"/>
    <lineage>
        <taxon>Eukaryota</taxon>
        <taxon>Metazoa</taxon>
        <taxon>Ecdysozoa</taxon>
        <taxon>Arthropoda</taxon>
        <taxon>Hexapoda</taxon>
        <taxon>Insecta</taxon>
        <taxon>Pterygota</taxon>
        <taxon>Neoptera</taxon>
        <taxon>Endopterygota</taxon>
        <taxon>Lepidoptera</taxon>
        <taxon>Glossata</taxon>
        <taxon>Ditrysia</taxon>
        <taxon>Gelechioidea</taxon>
        <taxon>Gelechiidae</taxon>
        <taxon>Apatetrinae</taxon>
        <taxon>Pectinophora</taxon>
    </lineage>
</organism>
<dbReference type="EMBL" id="GDQN01000208">
    <property type="protein sequence ID" value="JAT90846.1"/>
    <property type="molecule type" value="Transcribed_RNA"/>
</dbReference>
<name>A0A1E1WVK8_PECGO</name>
<dbReference type="OrthoDB" id="7482279at2759"/>
<dbReference type="AlphaFoldDB" id="A0A1E1WVK8"/>
<feature type="non-terminal residue" evidence="1">
    <location>
        <position position="1"/>
    </location>
</feature>
<gene>
    <name evidence="1" type="ORF">g.2325</name>
</gene>
<proteinExistence type="predicted"/>
<accession>A0A1E1WVK8</accession>
<sequence length="161" mass="19050">KKQVVAQTELRKWCRDLENTLINLQQWNNWIDTTCKKILSLKQETEMNNIFETDKNRGIKEWIKLKRNIDKDAILWRKLNKRTSEVLGSYTITFNPKTEDGDKAHNGPCIQESIFDTINMIDELSLWLHRLIVSTEYCVKCNCKKFSKRARKLCPNNTARC</sequence>